<name>A0A3B0T584_9ZZZZ</name>
<dbReference type="EMBL" id="UOEK01000468">
    <property type="protein sequence ID" value="VAW08507.1"/>
    <property type="molecule type" value="Genomic_DNA"/>
</dbReference>
<dbReference type="AlphaFoldDB" id="A0A3B0T584"/>
<dbReference type="SUPFAM" id="SSF53850">
    <property type="entry name" value="Periplasmic binding protein-like II"/>
    <property type="match status" value="1"/>
</dbReference>
<proteinExistence type="predicted"/>
<sequence length="139" mass="15647">MPRDAENPRRVRDIARWAWAGSTELGEPLRLHDRLDPRGLRPSGSNFYRWGTSDSSVDDDSTRRFAEIVVIMRTSVNAADLRLLIAEAEAILADHAVILPLFARPVAGAVWGDEVGGYILNISRAGSTWNIENWYRTDR</sequence>
<evidence type="ECO:0000313" key="1">
    <source>
        <dbReference type="EMBL" id="VAW08507.1"/>
    </source>
</evidence>
<reference evidence="1" key="1">
    <citation type="submission" date="2018-06" db="EMBL/GenBank/DDBJ databases">
        <authorList>
            <person name="Zhirakovskaya E."/>
        </authorList>
    </citation>
    <scope>NUCLEOTIDE SEQUENCE</scope>
</reference>
<accession>A0A3B0T584</accession>
<protein>
    <submittedName>
        <fullName evidence="1">Uncharacterized protein</fullName>
    </submittedName>
</protein>
<gene>
    <name evidence="1" type="ORF">MNBD_ACTINO02-291</name>
</gene>
<organism evidence="1">
    <name type="scientific">hydrothermal vent metagenome</name>
    <dbReference type="NCBI Taxonomy" id="652676"/>
    <lineage>
        <taxon>unclassified sequences</taxon>
        <taxon>metagenomes</taxon>
        <taxon>ecological metagenomes</taxon>
    </lineage>
</organism>